<sequence length="74" mass="7984">MLLASCAFLLVGEGRAEMAAMPVASAMPSDSVQDRHHHDPLDLKIFVHRHGLLMHAQDGAPQGRANTDLQRVGS</sequence>
<reference evidence="1 2" key="1">
    <citation type="submission" date="2018-01" db="EMBL/GenBank/DDBJ databases">
        <authorList>
            <person name="Fu G.-Y."/>
        </authorList>
    </citation>
    <scope>NUCLEOTIDE SEQUENCE [LARGE SCALE GENOMIC DNA]</scope>
    <source>
        <strain evidence="1 2">SY39</strain>
    </source>
</reference>
<evidence type="ECO:0000313" key="2">
    <source>
        <dbReference type="Proteomes" id="UP000242205"/>
    </source>
</evidence>
<name>A0A2I6S5N6_9RHOO</name>
<evidence type="ECO:0000313" key="1">
    <source>
        <dbReference type="EMBL" id="AUN94564.1"/>
    </source>
</evidence>
<protein>
    <submittedName>
        <fullName evidence="1">Uncharacterized protein</fullName>
    </submittedName>
</protein>
<dbReference type="AlphaFoldDB" id="A0A2I6S5N6"/>
<gene>
    <name evidence="1" type="ORF">C0099_06170</name>
</gene>
<accession>A0A2I6S5N6</accession>
<proteinExistence type="predicted"/>
<dbReference type="KEGG" id="atw:C0099_06170"/>
<organism evidence="1 2">
    <name type="scientific">Pseudazoarcus pumilus</name>
    <dbReference type="NCBI Taxonomy" id="2067960"/>
    <lineage>
        <taxon>Bacteria</taxon>
        <taxon>Pseudomonadati</taxon>
        <taxon>Pseudomonadota</taxon>
        <taxon>Betaproteobacteria</taxon>
        <taxon>Rhodocyclales</taxon>
        <taxon>Zoogloeaceae</taxon>
        <taxon>Pseudazoarcus</taxon>
    </lineage>
</organism>
<dbReference type="EMBL" id="CP025682">
    <property type="protein sequence ID" value="AUN94564.1"/>
    <property type="molecule type" value="Genomic_DNA"/>
</dbReference>
<keyword evidence="2" id="KW-1185">Reference proteome</keyword>
<dbReference type="Proteomes" id="UP000242205">
    <property type="component" value="Chromosome"/>
</dbReference>